<organism evidence="2 3">
    <name type="scientific">Extensimonas vulgaris</name>
    <dbReference type="NCBI Taxonomy" id="1031594"/>
    <lineage>
        <taxon>Bacteria</taxon>
        <taxon>Pseudomonadati</taxon>
        <taxon>Pseudomonadota</taxon>
        <taxon>Betaproteobacteria</taxon>
        <taxon>Burkholderiales</taxon>
        <taxon>Comamonadaceae</taxon>
        <taxon>Extensimonas</taxon>
    </lineage>
</organism>
<keyword evidence="3" id="KW-1185">Reference proteome</keyword>
<sequence length="148" mass="16554">MEAIELHRYDEEFLAGIAKKQLLIAVNQKTGAALGYHERGWCAQQDPNVRWQRASGKAELLSYTVTRRAYSPDFPVPLVHGLVELEEGPRLICRIDTDAPENVQVGMALKAAFDDKGLIFRIVRGRAAHTARRKTARDTAKQSRPMAA</sequence>
<dbReference type="Pfam" id="PF01796">
    <property type="entry name" value="OB_ChsH2_C"/>
    <property type="match status" value="1"/>
</dbReference>
<proteinExistence type="predicted"/>
<comment type="caution">
    <text evidence="2">The sequence shown here is derived from an EMBL/GenBank/DDBJ whole genome shotgun (WGS) entry which is preliminary data.</text>
</comment>
<reference evidence="2 3" key="1">
    <citation type="submission" date="2018-07" db="EMBL/GenBank/DDBJ databases">
        <title>Genomic Encyclopedia of Type Strains, Phase IV (KMG-IV): sequencing the most valuable type-strain genomes for metagenomic binning, comparative biology and taxonomic classification.</title>
        <authorList>
            <person name="Goeker M."/>
        </authorList>
    </citation>
    <scope>NUCLEOTIDE SEQUENCE [LARGE SCALE GENOMIC DNA]</scope>
    <source>
        <strain evidence="2 3">DSM 100911</strain>
    </source>
</reference>
<dbReference type="SUPFAM" id="SSF50249">
    <property type="entry name" value="Nucleic acid-binding proteins"/>
    <property type="match status" value="1"/>
</dbReference>
<dbReference type="InterPro" id="IPR052513">
    <property type="entry name" value="Thioester_dehydratase-like"/>
</dbReference>
<accession>A0A369AQM5</accession>
<evidence type="ECO:0000259" key="1">
    <source>
        <dbReference type="Pfam" id="PF01796"/>
    </source>
</evidence>
<dbReference type="PANTHER" id="PTHR34075">
    <property type="entry name" value="BLR3430 PROTEIN"/>
    <property type="match status" value="1"/>
</dbReference>
<dbReference type="InterPro" id="IPR002878">
    <property type="entry name" value="ChsH2_C"/>
</dbReference>
<dbReference type="InterPro" id="IPR012340">
    <property type="entry name" value="NA-bd_OB-fold"/>
</dbReference>
<name>A0A369AQM5_9BURK</name>
<evidence type="ECO:0000313" key="3">
    <source>
        <dbReference type="Proteomes" id="UP000252174"/>
    </source>
</evidence>
<feature type="domain" description="ChsH2 C-terminal OB-fold" evidence="1">
    <location>
        <begin position="51"/>
        <end position="114"/>
    </location>
</feature>
<evidence type="ECO:0000313" key="2">
    <source>
        <dbReference type="EMBL" id="RCX10638.1"/>
    </source>
</evidence>
<dbReference type="RefSeq" id="WP_114482245.1">
    <property type="nucleotide sequence ID" value="NZ_QPJU01000002.1"/>
</dbReference>
<gene>
    <name evidence="2" type="ORF">DFR45_10239</name>
</gene>
<dbReference type="Proteomes" id="UP000252174">
    <property type="component" value="Unassembled WGS sequence"/>
</dbReference>
<dbReference type="AlphaFoldDB" id="A0A369AQM5"/>
<dbReference type="PANTHER" id="PTHR34075:SF5">
    <property type="entry name" value="BLR3430 PROTEIN"/>
    <property type="match status" value="1"/>
</dbReference>
<dbReference type="EMBL" id="QPJU01000002">
    <property type="protein sequence ID" value="RCX10638.1"/>
    <property type="molecule type" value="Genomic_DNA"/>
</dbReference>
<protein>
    <submittedName>
        <fullName evidence="2">Putative OB-fold protein</fullName>
    </submittedName>
</protein>
<dbReference type="OrthoDB" id="5514845at2"/>